<dbReference type="EMBL" id="GGEC01010961">
    <property type="protein sequence ID" value="MBW91444.1"/>
    <property type="molecule type" value="Transcribed_RNA"/>
</dbReference>
<organism evidence="1">
    <name type="scientific">Rhizophora mucronata</name>
    <name type="common">Asiatic mangrove</name>
    <dbReference type="NCBI Taxonomy" id="61149"/>
    <lineage>
        <taxon>Eukaryota</taxon>
        <taxon>Viridiplantae</taxon>
        <taxon>Streptophyta</taxon>
        <taxon>Embryophyta</taxon>
        <taxon>Tracheophyta</taxon>
        <taxon>Spermatophyta</taxon>
        <taxon>Magnoliopsida</taxon>
        <taxon>eudicotyledons</taxon>
        <taxon>Gunneridae</taxon>
        <taxon>Pentapetalae</taxon>
        <taxon>rosids</taxon>
        <taxon>fabids</taxon>
        <taxon>Malpighiales</taxon>
        <taxon>Rhizophoraceae</taxon>
        <taxon>Rhizophora</taxon>
    </lineage>
</organism>
<reference evidence="1" key="1">
    <citation type="submission" date="2018-02" db="EMBL/GenBank/DDBJ databases">
        <title>Rhizophora mucronata_Transcriptome.</title>
        <authorList>
            <person name="Meera S.P."/>
            <person name="Sreeshan A."/>
            <person name="Augustine A."/>
        </authorList>
    </citation>
    <scope>NUCLEOTIDE SEQUENCE</scope>
    <source>
        <tissue evidence="1">Leaf</tissue>
    </source>
</reference>
<evidence type="ECO:0000313" key="1">
    <source>
        <dbReference type="EMBL" id="MBW91444.1"/>
    </source>
</evidence>
<sequence length="118" mass="13693">MESSSLSLKLPTLFSNIKGNWRRSKKYQPHLLQVSAFSYQKFIDFALSETQSRTVLTPSPLQVTSFATPFLPLYYVYVESAAWTEKWAVLVLSELRLFVLFVFKSLKGLFHLRLSYDC</sequence>
<accession>A0A2P2JD92</accession>
<protein>
    <submittedName>
        <fullName evidence="1">Phytochromobilin:ferredoxin oxidoreductaseic isoform X4</fullName>
    </submittedName>
</protein>
<name>A0A2P2JD92_RHIMU</name>
<proteinExistence type="predicted"/>
<dbReference type="AlphaFoldDB" id="A0A2P2JD92"/>